<dbReference type="EMBL" id="UOFN01000096">
    <property type="protein sequence ID" value="VAW78557.1"/>
    <property type="molecule type" value="Genomic_DNA"/>
</dbReference>
<keyword evidence="8" id="KW-0472">Membrane</keyword>
<gene>
    <name evidence="9" type="ORF">MNBD_GAMMA15-607</name>
</gene>
<keyword evidence="3" id="KW-0831">Ubiquinone biosynthesis</keyword>
<dbReference type="PANTHER" id="PTHR11237">
    <property type="entry name" value="COENZYME Q10 BIOSYNTHESIS PROTEIN 7"/>
    <property type="match status" value="1"/>
</dbReference>
<dbReference type="PANTHER" id="PTHR11237:SF4">
    <property type="entry name" value="5-DEMETHOXYUBIQUINONE HYDROXYLASE, MITOCHONDRIAL"/>
    <property type="match status" value="1"/>
</dbReference>
<evidence type="ECO:0000256" key="1">
    <source>
        <dbReference type="ARBA" id="ARBA00004749"/>
    </source>
</evidence>
<dbReference type="InterPro" id="IPR047809">
    <property type="entry name" value="COQ7_proteobact"/>
</dbReference>
<dbReference type="HAMAP" id="MF_01658">
    <property type="entry name" value="COQ7"/>
    <property type="match status" value="1"/>
</dbReference>
<evidence type="ECO:0000256" key="4">
    <source>
        <dbReference type="ARBA" id="ARBA00022723"/>
    </source>
</evidence>
<evidence type="ECO:0000256" key="7">
    <source>
        <dbReference type="ARBA" id="ARBA00023033"/>
    </source>
</evidence>
<dbReference type="GO" id="GO:0006744">
    <property type="term" value="P:ubiquinone biosynthetic process"/>
    <property type="evidence" value="ECO:0007669"/>
    <property type="project" value="UniProtKB-KW"/>
</dbReference>
<keyword evidence="7" id="KW-0503">Monooxygenase</keyword>
<dbReference type="InterPro" id="IPR012347">
    <property type="entry name" value="Ferritin-like"/>
</dbReference>
<evidence type="ECO:0000256" key="8">
    <source>
        <dbReference type="ARBA" id="ARBA00023136"/>
    </source>
</evidence>
<keyword evidence="5" id="KW-0560">Oxidoreductase</keyword>
<reference evidence="9" key="1">
    <citation type="submission" date="2018-06" db="EMBL/GenBank/DDBJ databases">
        <authorList>
            <person name="Zhirakovskaya E."/>
        </authorList>
    </citation>
    <scope>NUCLEOTIDE SEQUENCE</scope>
</reference>
<accession>A0A3B0YSV9</accession>
<evidence type="ECO:0000256" key="6">
    <source>
        <dbReference type="ARBA" id="ARBA00023004"/>
    </source>
</evidence>
<proteinExistence type="inferred from homology"/>
<dbReference type="InterPro" id="IPR009078">
    <property type="entry name" value="Ferritin-like_SF"/>
</dbReference>
<dbReference type="Gene3D" id="1.20.1260.10">
    <property type="match status" value="1"/>
</dbReference>
<dbReference type="CDD" id="cd01042">
    <property type="entry name" value="DMQH"/>
    <property type="match status" value="1"/>
</dbReference>
<sequence length="214" mass="23751">MTSRHYTPLDHLVMNLDQAVRTLAGRPLVTERPDPANAVEEAGLSEMEKTESMRLMRVNHSGEVAAQALYQGQSLTAKLPEVRQRMERAAAEENDHLDWCEKRVQALDGHLSYLNPLWYAGSFAIGAAAGLAGDKWSLGFVAETEKQVIKHLDEHQQKISLDDKKSHAVLAQMKIDEARHGELAKAAGGAELPEPVKLLMQMTSRVMTGIAYWL</sequence>
<keyword evidence="4" id="KW-0479">Metal-binding</keyword>
<keyword evidence="6" id="KW-0408">Iron</keyword>
<dbReference type="GO" id="GO:0004497">
    <property type="term" value="F:monooxygenase activity"/>
    <property type="evidence" value="ECO:0007669"/>
    <property type="project" value="UniProtKB-KW"/>
</dbReference>
<dbReference type="GO" id="GO:0046872">
    <property type="term" value="F:metal ion binding"/>
    <property type="evidence" value="ECO:0007669"/>
    <property type="project" value="UniProtKB-KW"/>
</dbReference>
<comment type="pathway">
    <text evidence="1">Cofactor biosynthesis; ubiquinone biosynthesis.</text>
</comment>
<protein>
    <submittedName>
        <fullName evidence="9">2-polyprenyl-3-methyl-6-methoxy-1,4-benzoquinol hydroxylase, coq7 type</fullName>
    </submittedName>
</protein>
<dbReference type="AlphaFoldDB" id="A0A3B0YSV9"/>
<dbReference type="InterPro" id="IPR011566">
    <property type="entry name" value="Ubq_synth_Coq7"/>
</dbReference>
<keyword evidence="2" id="KW-1003">Cell membrane</keyword>
<evidence type="ECO:0000256" key="2">
    <source>
        <dbReference type="ARBA" id="ARBA00022475"/>
    </source>
</evidence>
<evidence type="ECO:0000256" key="5">
    <source>
        <dbReference type="ARBA" id="ARBA00023002"/>
    </source>
</evidence>
<name>A0A3B0YSV9_9ZZZZ</name>
<dbReference type="NCBIfam" id="NF033656">
    <property type="entry name" value="DMQ_monoox_COQ7"/>
    <property type="match status" value="1"/>
</dbReference>
<dbReference type="SUPFAM" id="SSF47240">
    <property type="entry name" value="Ferritin-like"/>
    <property type="match status" value="1"/>
</dbReference>
<organism evidence="9">
    <name type="scientific">hydrothermal vent metagenome</name>
    <dbReference type="NCBI Taxonomy" id="652676"/>
    <lineage>
        <taxon>unclassified sequences</taxon>
        <taxon>metagenomes</taxon>
        <taxon>ecological metagenomes</taxon>
    </lineage>
</organism>
<evidence type="ECO:0000313" key="9">
    <source>
        <dbReference type="EMBL" id="VAW78557.1"/>
    </source>
</evidence>
<dbReference type="Pfam" id="PF03232">
    <property type="entry name" value="COQ7"/>
    <property type="match status" value="1"/>
</dbReference>
<evidence type="ECO:0000256" key="3">
    <source>
        <dbReference type="ARBA" id="ARBA00022688"/>
    </source>
</evidence>